<gene>
    <name evidence="2" type="ORF">Cva_01005</name>
</gene>
<comment type="caution">
    <text evidence="2">The sequence shown here is derived from an EMBL/GenBank/DDBJ whole genome shotgun (WGS) entry which is preliminary data.</text>
</comment>
<dbReference type="Pfam" id="PF13701">
    <property type="entry name" value="DDE_Tnp_1_4"/>
    <property type="match status" value="1"/>
</dbReference>
<sequence>MTDCLPSPICLPAFKGRKIEVNFEGGDVTSDGGIVLLQQIDQKLGLTEKISCRFFDKQDPCVLRKTRDASA</sequence>
<keyword evidence="3" id="KW-1185">Reference proteome</keyword>
<accession>A0A0K8MDQ5</accession>
<evidence type="ECO:0000259" key="1">
    <source>
        <dbReference type="Pfam" id="PF13701"/>
    </source>
</evidence>
<feature type="domain" description="Transposase DDE" evidence="1">
    <location>
        <begin position="13"/>
        <end position="60"/>
    </location>
</feature>
<protein>
    <recommendedName>
        <fullName evidence="1">Transposase DDE domain-containing protein</fullName>
    </recommendedName>
</protein>
<reference evidence="2 3" key="1">
    <citation type="submission" date="2015-03" db="EMBL/GenBank/DDBJ databases">
        <title>Caedibacter varicaedens, whole genome shotgun sequence.</title>
        <authorList>
            <person name="Suzuki H."/>
            <person name="Dapper A.L."/>
            <person name="Gibson A.K."/>
            <person name="Jackson C."/>
            <person name="Lee H."/>
            <person name="Pejaver V.R."/>
            <person name="Doak T."/>
            <person name="Lynch M."/>
        </authorList>
    </citation>
    <scope>NUCLEOTIDE SEQUENCE [LARGE SCALE GENOMIC DNA]</scope>
</reference>
<proteinExistence type="predicted"/>
<dbReference type="STRING" id="1629334.Cva_01005"/>
<evidence type="ECO:0000313" key="2">
    <source>
        <dbReference type="EMBL" id="GAO98353.1"/>
    </source>
</evidence>
<dbReference type="OrthoDB" id="476248at2"/>
<name>A0A0K8MDQ5_9PROT</name>
<dbReference type="EMBL" id="BBVC01000048">
    <property type="protein sequence ID" value="GAO98353.1"/>
    <property type="molecule type" value="Genomic_DNA"/>
</dbReference>
<dbReference type="InterPro" id="IPR025668">
    <property type="entry name" value="Tnp_DDE_dom"/>
</dbReference>
<evidence type="ECO:0000313" key="3">
    <source>
        <dbReference type="Proteomes" id="UP000036771"/>
    </source>
</evidence>
<organism evidence="2 3">
    <name type="scientific">Caedimonas varicaedens</name>
    <dbReference type="NCBI Taxonomy" id="1629334"/>
    <lineage>
        <taxon>Bacteria</taxon>
        <taxon>Pseudomonadati</taxon>
        <taxon>Pseudomonadota</taxon>
        <taxon>Alphaproteobacteria</taxon>
        <taxon>Holosporales</taxon>
        <taxon>Caedimonadaceae</taxon>
        <taxon>Caedimonas</taxon>
    </lineage>
</organism>
<dbReference type="AlphaFoldDB" id="A0A0K8MDQ5"/>
<dbReference type="Proteomes" id="UP000036771">
    <property type="component" value="Unassembled WGS sequence"/>
</dbReference>